<protein>
    <recommendedName>
        <fullName evidence="3">Peptidase S1 domain-containing protein</fullName>
    </recommendedName>
</protein>
<organism evidence="4">
    <name type="scientific">Cuerna arida</name>
    <dbReference type="NCBI Taxonomy" id="1464854"/>
    <lineage>
        <taxon>Eukaryota</taxon>
        <taxon>Metazoa</taxon>
        <taxon>Ecdysozoa</taxon>
        <taxon>Arthropoda</taxon>
        <taxon>Hexapoda</taxon>
        <taxon>Insecta</taxon>
        <taxon>Pterygota</taxon>
        <taxon>Neoptera</taxon>
        <taxon>Paraneoptera</taxon>
        <taxon>Hemiptera</taxon>
        <taxon>Auchenorrhyncha</taxon>
        <taxon>Membracoidea</taxon>
        <taxon>Cicadellidae</taxon>
        <taxon>Cicadellinae</taxon>
        <taxon>Proconiini</taxon>
        <taxon>Cuerna</taxon>
    </lineage>
</organism>
<dbReference type="InterPro" id="IPR043504">
    <property type="entry name" value="Peptidase_S1_PA_chymotrypsin"/>
</dbReference>
<reference evidence="4" key="1">
    <citation type="submission" date="2015-11" db="EMBL/GenBank/DDBJ databases">
        <title>De novo transcriptome assembly of four potential Pierce s Disease insect vectors from Arizona vineyards.</title>
        <authorList>
            <person name="Tassone E.E."/>
        </authorList>
    </citation>
    <scope>NUCLEOTIDE SEQUENCE</scope>
</reference>
<dbReference type="PANTHER" id="PTHR24260">
    <property type="match status" value="1"/>
</dbReference>
<dbReference type="Gene3D" id="2.40.10.10">
    <property type="entry name" value="Trypsin-like serine proteases"/>
    <property type="match status" value="2"/>
</dbReference>
<dbReference type="GO" id="GO:0004252">
    <property type="term" value="F:serine-type endopeptidase activity"/>
    <property type="evidence" value="ECO:0007669"/>
    <property type="project" value="InterPro"/>
</dbReference>
<keyword evidence="1" id="KW-1133">Transmembrane helix</keyword>
<dbReference type="InterPro" id="IPR001314">
    <property type="entry name" value="Peptidase_S1A"/>
</dbReference>
<dbReference type="InterPro" id="IPR009003">
    <property type="entry name" value="Peptidase_S1_PA"/>
</dbReference>
<accession>A0A1B6H206</accession>
<dbReference type="Pfam" id="PF00089">
    <property type="entry name" value="Trypsin"/>
    <property type="match status" value="1"/>
</dbReference>
<evidence type="ECO:0000259" key="3">
    <source>
        <dbReference type="PROSITE" id="PS50240"/>
    </source>
</evidence>
<dbReference type="PANTHER" id="PTHR24260:SF136">
    <property type="entry name" value="GH08193P-RELATED"/>
    <property type="match status" value="1"/>
</dbReference>
<feature type="domain" description="Peptidase S1" evidence="3">
    <location>
        <begin position="9"/>
        <end position="277"/>
    </location>
</feature>
<keyword evidence="1" id="KW-0472">Membrane</keyword>
<dbReference type="PROSITE" id="PS00134">
    <property type="entry name" value="TRYPSIN_HIS"/>
    <property type="match status" value="1"/>
</dbReference>
<feature type="chain" id="PRO_5008584123" description="Peptidase S1 domain-containing protein" evidence="2">
    <location>
        <begin position="27"/>
        <end position="311"/>
    </location>
</feature>
<evidence type="ECO:0000256" key="1">
    <source>
        <dbReference type="SAM" id="Phobius"/>
    </source>
</evidence>
<dbReference type="PROSITE" id="PS50240">
    <property type="entry name" value="TRYPSIN_DOM"/>
    <property type="match status" value="1"/>
</dbReference>
<proteinExistence type="predicted"/>
<evidence type="ECO:0000256" key="2">
    <source>
        <dbReference type="SAM" id="SignalP"/>
    </source>
</evidence>
<keyword evidence="2" id="KW-0732">Signal</keyword>
<evidence type="ECO:0000313" key="4">
    <source>
        <dbReference type="EMBL" id="JAS68724.1"/>
    </source>
</evidence>
<feature type="transmembrane region" description="Helical" evidence="1">
    <location>
        <begin position="292"/>
        <end position="310"/>
    </location>
</feature>
<dbReference type="PRINTS" id="PR00722">
    <property type="entry name" value="CHYMOTRYPSIN"/>
</dbReference>
<dbReference type="AlphaFoldDB" id="A0A1B6H206"/>
<dbReference type="EMBL" id="GECZ01001045">
    <property type="protein sequence ID" value="JAS68724.1"/>
    <property type="molecule type" value="Transcribed_RNA"/>
</dbReference>
<feature type="signal peptide" evidence="2">
    <location>
        <begin position="1"/>
        <end position="26"/>
    </location>
</feature>
<dbReference type="SUPFAM" id="SSF50494">
    <property type="entry name" value="Trypsin-like serine proteases"/>
    <property type="match status" value="1"/>
</dbReference>
<dbReference type="InterPro" id="IPR001254">
    <property type="entry name" value="Trypsin_dom"/>
</dbReference>
<keyword evidence="1" id="KW-0812">Transmembrane</keyword>
<name>A0A1B6H206_9HEMI</name>
<dbReference type="SMART" id="SM00020">
    <property type="entry name" value="Tryp_SPc"/>
    <property type="match status" value="1"/>
</dbReference>
<dbReference type="InterPro" id="IPR051333">
    <property type="entry name" value="CLIP_Serine_Protease"/>
</dbReference>
<dbReference type="InterPro" id="IPR018114">
    <property type="entry name" value="TRYPSIN_HIS"/>
</dbReference>
<dbReference type="GO" id="GO:0006508">
    <property type="term" value="P:proteolysis"/>
    <property type="evidence" value="ECO:0007669"/>
    <property type="project" value="InterPro"/>
</dbReference>
<feature type="non-terminal residue" evidence="4">
    <location>
        <position position="311"/>
    </location>
</feature>
<gene>
    <name evidence="4" type="ORF">g.46805</name>
</gene>
<sequence>MIPKTMLNLIAGPILLMWLWISSSLGVDDAKLNITYPTYGTLTHVVFISSKVGRCSGTLISDDFVLTAAHCLVQETSFWEPTRLAGNKEVKVTAGIIAVTSEEVTYKQVRYSSQIIIHPRFTYGRLAEHDAALIKVDEPFKFTDTVFKADLWMEPWPTHAMDCQSSGFGSMSDPKHARLRMWDVVALHGEQSCPCTKRFQWKRLVCAEPKENVPQLCTGDAGSALLCTNKAVGIAHMTRERRTCNFLGYPDCKTLRPSLNIYTYVCPLGDWIKQYVPNMPDTPDSCKGFICLTNYFLLATGLILNLYFIVN</sequence>